<evidence type="ECO:0000256" key="1">
    <source>
        <dbReference type="ARBA" id="ARBA00022723"/>
    </source>
</evidence>
<keyword evidence="7" id="KW-1185">Reference proteome</keyword>
<dbReference type="InterPro" id="IPR002893">
    <property type="entry name" value="Znf_MYND"/>
</dbReference>
<protein>
    <recommendedName>
        <fullName evidence="5">MYND-type domain-containing protein</fullName>
    </recommendedName>
</protein>
<dbReference type="Proteomes" id="UP000316270">
    <property type="component" value="Chromosome 2"/>
</dbReference>
<gene>
    <name evidence="6" type="ORF">FKW77_004997</name>
</gene>
<name>A0A517KZF1_9PEZI</name>
<evidence type="ECO:0000313" key="7">
    <source>
        <dbReference type="Proteomes" id="UP000316270"/>
    </source>
</evidence>
<evidence type="ECO:0000313" key="6">
    <source>
        <dbReference type="EMBL" id="QDS68763.1"/>
    </source>
</evidence>
<dbReference type="PROSITE" id="PS50865">
    <property type="entry name" value="ZF_MYND_2"/>
    <property type="match status" value="1"/>
</dbReference>
<dbReference type="SUPFAM" id="SSF144232">
    <property type="entry name" value="HIT/MYND zinc finger-like"/>
    <property type="match status" value="1"/>
</dbReference>
<evidence type="ECO:0000256" key="3">
    <source>
        <dbReference type="ARBA" id="ARBA00022833"/>
    </source>
</evidence>
<dbReference type="AlphaFoldDB" id="A0A517KZF1"/>
<keyword evidence="1" id="KW-0479">Metal-binding</keyword>
<proteinExistence type="predicted"/>
<evidence type="ECO:0000259" key="5">
    <source>
        <dbReference type="PROSITE" id="PS50865"/>
    </source>
</evidence>
<dbReference type="Pfam" id="PF01753">
    <property type="entry name" value="zf-MYND"/>
    <property type="match status" value="1"/>
</dbReference>
<feature type="domain" description="MYND-type" evidence="5">
    <location>
        <begin position="16"/>
        <end position="58"/>
    </location>
</feature>
<dbReference type="Gene3D" id="6.10.140.2220">
    <property type="match status" value="1"/>
</dbReference>
<organism evidence="6 7">
    <name type="scientific">Venturia effusa</name>
    <dbReference type="NCBI Taxonomy" id="50376"/>
    <lineage>
        <taxon>Eukaryota</taxon>
        <taxon>Fungi</taxon>
        <taxon>Dikarya</taxon>
        <taxon>Ascomycota</taxon>
        <taxon>Pezizomycotina</taxon>
        <taxon>Dothideomycetes</taxon>
        <taxon>Pleosporomycetidae</taxon>
        <taxon>Venturiales</taxon>
        <taxon>Venturiaceae</taxon>
        <taxon>Venturia</taxon>
    </lineage>
</organism>
<evidence type="ECO:0000256" key="4">
    <source>
        <dbReference type="PROSITE-ProRule" id="PRU00134"/>
    </source>
</evidence>
<reference evidence="6 7" key="1">
    <citation type="submission" date="2019-07" db="EMBL/GenBank/DDBJ databases">
        <title>Finished genome of Venturia effusa.</title>
        <authorList>
            <person name="Young C.A."/>
            <person name="Cox M.P."/>
            <person name="Ganley A.R.D."/>
            <person name="David W.J."/>
        </authorList>
    </citation>
    <scope>NUCLEOTIDE SEQUENCE [LARGE SCALE GENOMIC DNA]</scope>
    <source>
        <strain evidence="7">albino</strain>
    </source>
</reference>
<sequence>MSFLAKGEEPASPRQCTKCAKPETSLAIPLKWCAKCKSSFYCSRGCQQQDWKVHKKICTKQAAQASKERFENEMGSSVHDFMGGTAVSASGSNFQDVIARSLEAARAAGIDTGEDEDAWEDEDDDDNLDDDFLSKFKKQLAMGTDAFASDEPNEYVYTGEVSNDSLYGGGNPHADFKRFLNKAEKKDLLPAWWSSAKRKECEKVSRPLVMCAIEKSDLRGKYPDNPFIAMELRALAEKVYGPIRAY</sequence>
<accession>A0A517KZF1</accession>
<keyword evidence="2 4" id="KW-0863">Zinc-finger</keyword>
<dbReference type="PROSITE" id="PS01360">
    <property type="entry name" value="ZF_MYND_1"/>
    <property type="match status" value="1"/>
</dbReference>
<dbReference type="STRING" id="50376.A0A517KZF1"/>
<dbReference type="EMBL" id="CP042186">
    <property type="protein sequence ID" value="QDS68763.1"/>
    <property type="molecule type" value="Genomic_DNA"/>
</dbReference>
<dbReference type="GO" id="GO:0008270">
    <property type="term" value="F:zinc ion binding"/>
    <property type="evidence" value="ECO:0007669"/>
    <property type="project" value="UniProtKB-KW"/>
</dbReference>
<keyword evidence="3" id="KW-0862">Zinc</keyword>
<dbReference type="OrthoDB" id="3700112at2759"/>
<evidence type="ECO:0000256" key="2">
    <source>
        <dbReference type="ARBA" id="ARBA00022771"/>
    </source>
</evidence>